<feature type="compositionally biased region" description="Polar residues" evidence="2">
    <location>
        <begin position="483"/>
        <end position="509"/>
    </location>
</feature>
<dbReference type="OrthoDB" id="341898at2759"/>
<dbReference type="STRING" id="46835.A0A504YRK1"/>
<reference evidence="3 4" key="1">
    <citation type="submission" date="2019-04" db="EMBL/GenBank/DDBJ databases">
        <title>Annotation for the trematode Fasciola gigantica.</title>
        <authorList>
            <person name="Choi Y.-J."/>
        </authorList>
    </citation>
    <scope>NUCLEOTIDE SEQUENCE [LARGE SCALE GENOMIC DNA]</scope>
    <source>
        <strain evidence="3">Uganda_cow_1</strain>
    </source>
</reference>
<comment type="similarity">
    <text evidence="1">Belongs to the PPP4R2 family.</text>
</comment>
<dbReference type="GO" id="GO:0019888">
    <property type="term" value="F:protein phosphatase regulator activity"/>
    <property type="evidence" value="ECO:0007669"/>
    <property type="project" value="InterPro"/>
</dbReference>
<feature type="compositionally biased region" description="Low complexity" evidence="2">
    <location>
        <begin position="415"/>
        <end position="429"/>
    </location>
</feature>
<keyword evidence="4" id="KW-1185">Reference proteome</keyword>
<feature type="compositionally biased region" description="Low complexity" evidence="2">
    <location>
        <begin position="258"/>
        <end position="272"/>
    </location>
</feature>
<dbReference type="Proteomes" id="UP000316759">
    <property type="component" value="Unassembled WGS sequence"/>
</dbReference>
<evidence type="ECO:0000313" key="3">
    <source>
        <dbReference type="EMBL" id="TPP63255.1"/>
    </source>
</evidence>
<name>A0A504YRK1_FASGI</name>
<dbReference type="PANTHER" id="PTHR16487">
    <property type="entry name" value="PPP4R2-RELATED PROTEIN"/>
    <property type="match status" value="1"/>
</dbReference>
<evidence type="ECO:0000256" key="2">
    <source>
        <dbReference type="SAM" id="MobiDB-lite"/>
    </source>
</evidence>
<proteinExistence type="inferred from homology"/>
<feature type="compositionally biased region" description="Basic and acidic residues" evidence="2">
    <location>
        <begin position="328"/>
        <end position="345"/>
    </location>
</feature>
<feature type="region of interest" description="Disordered" evidence="2">
    <location>
        <begin position="170"/>
        <end position="367"/>
    </location>
</feature>
<gene>
    <name evidence="3" type="ORF">FGIG_07500</name>
</gene>
<evidence type="ECO:0000256" key="1">
    <source>
        <dbReference type="ARBA" id="ARBA00009207"/>
    </source>
</evidence>
<sequence>MTLLPMENKESVLCALKCFEKEKSTNIPPILDDYIKQVAKNGQTMLPWMYVKPLMLCKYNKIMDTFLADYSTEFLQVSPNPTSIAELRQRVYNILKRLDGSIPFTVQRLCELLENPFRHYTRPDKFLRGLEKVLMVVSTVDPQGNKIHQEDPRFPSQAGMEECSLIINDTMMSPSSSPLTDNMREQLTSKSSDGEITEDENLDENEEEEEEAEDDERELTDESNDMNHVDRIPALDEENASDAPSPIKRSRPCTAWYTDSVSTSDSTPTSGSNGANRGDMQDNGQAEDDEKMQNKSVSTLGLNDAPKGHADPSTTERLTPDSLSGNPVHERVDYSVRERREEFARQEMSLSEDNEAKSPPVTLDGVPPIRQILRPIGQLEAFVQNMAVDVPNSVLPDPCLPTTAFTNLPASDMLPGDSSPPASSHSTGSNPCSSPTSAPKRRAPGSPFETPSAVSSIPPADDSTTNLVSPGALQSPAKRRRVTNTQVSQSTVPVTEASGSPQNSLNNSPPIIVCTPPSTVNRDRDSGECLPLNAIDDSNSEAIGLQSDDSTHSPSTRFSRARDRNLAEPDNCLISSGTAMVRIDMETGEEEEEDGEVEPELTEDEPEDQIFDNSMTVLNEETAGGRQQADKHSS</sequence>
<dbReference type="Pfam" id="PF09184">
    <property type="entry name" value="PPP4R2"/>
    <property type="match status" value="1"/>
</dbReference>
<dbReference type="GO" id="GO:0005634">
    <property type="term" value="C:nucleus"/>
    <property type="evidence" value="ECO:0007669"/>
    <property type="project" value="TreeGrafter"/>
</dbReference>
<feature type="compositionally biased region" description="Acidic residues" evidence="2">
    <location>
        <begin position="586"/>
        <end position="610"/>
    </location>
</feature>
<feature type="compositionally biased region" description="Acidic residues" evidence="2">
    <location>
        <begin position="195"/>
        <end position="224"/>
    </location>
</feature>
<evidence type="ECO:0000313" key="4">
    <source>
        <dbReference type="Proteomes" id="UP000316759"/>
    </source>
</evidence>
<protein>
    <submittedName>
        <fullName evidence="3">Serine/threonine-protein phosphatase 4 regulatory subunit 2</fullName>
    </submittedName>
</protein>
<dbReference type="AlphaFoldDB" id="A0A504YRK1"/>
<comment type="caution">
    <text evidence="3">The sequence shown here is derived from an EMBL/GenBank/DDBJ whole genome shotgun (WGS) entry which is preliminary data.</text>
</comment>
<accession>A0A504YRK1</accession>
<feature type="compositionally biased region" description="Polar residues" evidence="2">
    <location>
        <begin position="170"/>
        <end position="191"/>
    </location>
</feature>
<dbReference type="InterPro" id="IPR015267">
    <property type="entry name" value="PPP4R2"/>
</dbReference>
<feature type="compositionally biased region" description="Basic and acidic residues" evidence="2">
    <location>
        <begin position="225"/>
        <end position="234"/>
    </location>
</feature>
<dbReference type="GO" id="GO:0005737">
    <property type="term" value="C:cytoplasm"/>
    <property type="evidence" value="ECO:0007669"/>
    <property type="project" value="TreeGrafter"/>
</dbReference>
<dbReference type="PANTHER" id="PTHR16487:SF0">
    <property type="entry name" value="PROTEIN PHOSPHATASE 4 REGULATORY SUBUNIT 2-RELATED"/>
    <property type="match status" value="1"/>
</dbReference>
<dbReference type="EMBL" id="SUNJ01005879">
    <property type="protein sequence ID" value="TPP63255.1"/>
    <property type="molecule type" value="Genomic_DNA"/>
</dbReference>
<feature type="region of interest" description="Disordered" evidence="2">
    <location>
        <begin position="410"/>
        <end position="634"/>
    </location>
</feature>
<feature type="compositionally biased region" description="Polar residues" evidence="2">
    <location>
        <begin position="312"/>
        <end position="325"/>
    </location>
</feature>
<dbReference type="GO" id="GO:0030289">
    <property type="term" value="C:protein phosphatase 4 complex"/>
    <property type="evidence" value="ECO:0007669"/>
    <property type="project" value="InterPro"/>
</dbReference>
<organism evidence="3 4">
    <name type="scientific">Fasciola gigantica</name>
    <name type="common">Giant liver fluke</name>
    <dbReference type="NCBI Taxonomy" id="46835"/>
    <lineage>
        <taxon>Eukaryota</taxon>
        <taxon>Metazoa</taxon>
        <taxon>Spiralia</taxon>
        <taxon>Lophotrochozoa</taxon>
        <taxon>Platyhelminthes</taxon>
        <taxon>Trematoda</taxon>
        <taxon>Digenea</taxon>
        <taxon>Plagiorchiida</taxon>
        <taxon>Echinostomata</taxon>
        <taxon>Echinostomatoidea</taxon>
        <taxon>Fasciolidae</taxon>
        <taxon>Fasciola</taxon>
    </lineage>
</organism>